<dbReference type="InterPro" id="IPR013783">
    <property type="entry name" value="Ig-like_fold"/>
</dbReference>
<dbReference type="InterPro" id="IPR007110">
    <property type="entry name" value="Ig-like_dom"/>
</dbReference>
<dbReference type="Proteomes" id="UP001519460">
    <property type="component" value="Unassembled WGS sequence"/>
</dbReference>
<comment type="caution">
    <text evidence="5">The sequence shown here is derived from an EMBL/GenBank/DDBJ whole genome shotgun (WGS) entry which is preliminary data.</text>
</comment>
<accession>A0ABD0IZY9</accession>
<evidence type="ECO:0000256" key="2">
    <source>
        <dbReference type="SAM" id="Phobius"/>
    </source>
</evidence>
<dbReference type="PROSITE" id="PS50835">
    <property type="entry name" value="IG_LIKE"/>
    <property type="match status" value="1"/>
</dbReference>
<feature type="domain" description="Ig-like" evidence="3">
    <location>
        <begin position="476"/>
        <end position="577"/>
    </location>
</feature>
<keyword evidence="2" id="KW-0472">Membrane</keyword>
<feature type="compositionally biased region" description="Polar residues" evidence="1">
    <location>
        <begin position="140"/>
        <end position="149"/>
    </location>
</feature>
<keyword evidence="2" id="KW-0812">Transmembrane</keyword>
<evidence type="ECO:0000259" key="3">
    <source>
        <dbReference type="PROSITE" id="PS50835"/>
    </source>
</evidence>
<sequence>QEVSGQMSDTDYLQPVDTSAVRNHSKKEDVADGLQNPSFEMTKAGEGTNLKHPHIQPSPPQQESAVHITSDTEYLHLLSAEETDNSHGQILDTEYLHPVSALKDRTETTEDTGGRERDSVLTNEYIEIISDDYDTVGAQNDFQGVSTSRPLPKVPASSHQDRTFPAVIPLSPISGSQRASDQGGLPEGSPYDTLDSADTLRKTRANRKILCLIIAVTLTVAAIVFGVVFGLLLSKTETNNTTTAPSSPFLCGVGNPEYIPMADTFPDNCGKFQLCSGPGLSMSQVLSCENGTEFTDEVDTGPCIRRDAGETYCEKRETSSARTTTPASSTQTVTIATTAFSTQTFTTATTAFSTQTFTTATTAFSTQTFTTATTAELSAISLTMSNRAPIIGQNFTLFCTITNTLFNVSTVELLHDDQLLGSYNATVRESTTARPGISISASDINLKTEVSLTFWSFTCSDAGNYTCIARDDGELPEALTLTMKKELVESQTTDNPSCSTSSVGYNPAYVFSWVLKRNSGTTIESLPPSRHEDTYDAGAECGQTTGSSSLDAQKYVGWNESVLCCRLTDPADTSDVYAEACSEEIKLVPDDYCSSRSDQSQTILLYPFETCFTYIQCVTGQNTIYFNKCSKSVGLCIDIDTVSCSLQPTTTTDPDATTTTPPPSARFTCTSVTDYRPYNDTYPDKCNKYQRCVNGISYDYTCPGAGQEFTWEKDNDPTCAEPSDSTYCGKLRLLETTPSPGTGSTEAQSTTTVVTTTIGPFECGGNNPDYIPRADTYPDNCGHYYWCYGPGQYADYSCQGDSQFAYGSSACVSPGSGNSYCEQRAAAESGSSTTTDTPSV</sequence>
<protein>
    <recommendedName>
        <fullName evidence="7">Chitin-binding type-2 domain-containing protein</fullName>
    </recommendedName>
</protein>
<dbReference type="InterPro" id="IPR002557">
    <property type="entry name" value="Chitin-bd_dom"/>
</dbReference>
<feature type="non-terminal residue" evidence="5">
    <location>
        <position position="1"/>
    </location>
</feature>
<feature type="domain" description="Chitin-binding type-2" evidence="4">
    <location>
        <begin position="666"/>
        <end position="730"/>
    </location>
</feature>
<organism evidence="5 6">
    <name type="scientific">Batillaria attramentaria</name>
    <dbReference type="NCBI Taxonomy" id="370345"/>
    <lineage>
        <taxon>Eukaryota</taxon>
        <taxon>Metazoa</taxon>
        <taxon>Spiralia</taxon>
        <taxon>Lophotrochozoa</taxon>
        <taxon>Mollusca</taxon>
        <taxon>Gastropoda</taxon>
        <taxon>Caenogastropoda</taxon>
        <taxon>Sorbeoconcha</taxon>
        <taxon>Cerithioidea</taxon>
        <taxon>Batillariidae</taxon>
        <taxon>Batillaria</taxon>
    </lineage>
</organism>
<gene>
    <name evidence="5" type="ORF">BaRGS_00040464</name>
</gene>
<feature type="domain" description="Chitin-binding type-2" evidence="4">
    <location>
        <begin position="760"/>
        <end position="823"/>
    </location>
</feature>
<dbReference type="AlphaFoldDB" id="A0ABD0IZY9"/>
<dbReference type="PROSITE" id="PS50940">
    <property type="entry name" value="CHIT_BIND_II"/>
    <property type="match status" value="3"/>
</dbReference>
<dbReference type="InterPro" id="IPR036179">
    <property type="entry name" value="Ig-like_dom_sf"/>
</dbReference>
<feature type="region of interest" description="Disordered" evidence="1">
    <location>
        <begin position="140"/>
        <end position="193"/>
    </location>
</feature>
<evidence type="ECO:0000259" key="4">
    <source>
        <dbReference type="PROSITE" id="PS50940"/>
    </source>
</evidence>
<evidence type="ECO:0000256" key="1">
    <source>
        <dbReference type="SAM" id="MobiDB-lite"/>
    </source>
</evidence>
<name>A0ABD0IZY9_9CAEN</name>
<proteinExistence type="predicted"/>
<reference evidence="5 6" key="1">
    <citation type="journal article" date="2023" name="Sci. Data">
        <title>Genome assembly of the Korean intertidal mud-creeper Batillaria attramentaria.</title>
        <authorList>
            <person name="Patra A.K."/>
            <person name="Ho P.T."/>
            <person name="Jun S."/>
            <person name="Lee S.J."/>
            <person name="Kim Y."/>
            <person name="Won Y.J."/>
        </authorList>
    </citation>
    <scope>NUCLEOTIDE SEQUENCE [LARGE SCALE GENOMIC DNA]</scope>
    <source>
        <strain evidence="5">Wonlab-2016</strain>
    </source>
</reference>
<evidence type="ECO:0000313" key="6">
    <source>
        <dbReference type="Proteomes" id="UP001519460"/>
    </source>
</evidence>
<feature type="compositionally biased region" description="Polar residues" evidence="1">
    <location>
        <begin position="1"/>
        <end position="22"/>
    </location>
</feature>
<keyword evidence="6" id="KW-1185">Reference proteome</keyword>
<dbReference type="Gene3D" id="2.60.40.10">
    <property type="entry name" value="Immunoglobulins"/>
    <property type="match status" value="1"/>
</dbReference>
<evidence type="ECO:0008006" key="7">
    <source>
        <dbReference type="Google" id="ProtNLM"/>
    </source>
</evidence>
<feature type="region of interest" description="Disordered" evidence="1">
    <location>
        <begin position="1"/>
        <end position="63"/>
    </location>
</feature>
<evidence type="ECO:0000313" key="5">
    <source>
        <dbReference type="EMBL" id="KAK7443284.1"/>
    </source>
</evidence>
<feature type="transmembrane region" description="Helical" evidence="2">
    <location>
        <begin position="209"/>
        <end position="233"/>
    </location>
</feature>
<keyword evidence="2" id="KW-1133">Transmembrane helix</keyword>
<feature type="domain" description="Chitin-binding type-2" evidence="4">
    <location>
        <begin position="248"/>
        <end position="315"/>
    </location>
</feature>
<dbReference type="EMBL" id="JACVVK020000819">
    <property type="protein sequence ID" value="KAK7443284.1"/>
    <property type="molecule type" value="Genomic_DNA"/>
</dbReference>
<dbReference type="SUPFAM" id="SSF48726">
    <property type="entry name" value="Immunoglobulin"/>
    <property type="match status" value="1"/>
</dbReference>